<name>A0A8I1SWR3_THIA3</name>
<keyword evidence="1" id="KW-0732">Signal</keyword>
<dbReference type="EMBL" id="JAFKMR010000039">
    <property type="protein sequence ID" value="MBN8745702.1"/>
    <property type="molecule type" value="Genomic_DNA"/>
</dbReference>
<dbReference type="RefSeq" id="WP_276732828.1">
    <property type="nucleotide sequence ID" value="NZ_JAFKMR010000039.1"/>
</dbReference>
<gene>
    <name evidence="2" type="ORF">J0I24_15620</name>
</gene>
<protein>
    <recommendedName>
        <fullName evidence="4">Secreted protein</fullName>
    </recommendedName>
</protein>
<accession>A0A8I1SWR3</accession>
<dbReference type="Proteomes" id="UP000664800">
    <property type="component" value="Unassembled WGS sequence"/>
</dbReference>
<evidence type="ECO:0000313" key="3">
    <source>
        <dbReference type="Proteomes" id="UP000664800"/>
    </source>
</evidence>
<reference evidence="2" key="1">
    <citation type="submission" date="2021-02" db="EMBL/GenBank/DDBJ databases">
        <title>Thiocyanate and organic carbon inputs drive convergent selection for specific autotrophic Afipia and Thiobacillus strains within complex microbiomes.</title>
        <authorList>
            <person name="Huddy R.J."/>
            <person name="Sachdeva R."/>
            <person name="Kadzinga F."/>
            <person name="Kantor R.S."/>
            <person name="Harrison S.T.L."/>
            <person name="Banfield J.F."/>
        </authorList>
    </citation>
    <scope>NUCLEOTIDE SEQUENCE</scope>
    <source>
        <strain evidence="2">SCN18_13_7_16_R3_B_64_19</strain>
    </source>
</reference>
<comment type="caution">
    <text evidence="2">The sequence shown here is derived from an EMBL/GenBank/DDBJ whole genome shotgun (WGS) entry which is preliminary data.</text>
</comment>
<dbReference type="AlphaFoldDB" id="A0A8I1SWR3"/>
<feature type="chain" id="PRO_5034671802" description="Secreted protein" evidence="1">
    <location>
        <begin position="23"/>
        <end position="233"/>
    </location>
</feature>
<sequence length="233" mass="24774">MKLRLLHAFLALFLLLAGTASAWAVSPSGICASPGVPDHANVSWVAPEVGVDGLPMAILMLRADQPPATLLNWYAAHWHSLSLQSRPIRYPSGPWQVVARRIGGCFETIQAQTADGGGTLAYIGISRLHGAASAAHLEVGIPAPAGAQTLLNMRSQDAARQGHTLLLSLPMSTLAALDFYTHALSHGGWSIQMHHLISASQATLMAQRHAQQIEMALSVVQGKTYALLTVVEN</sequence>
<organism evidence="2 3">
    <name type="scientific">Thiomonas arsenitoxydans (strain DSM 22701 / CIP 110005 / 3As)</name>
    <dbReference type="NCBI Taxonomy" id="426114"/>
    <lineage>
        <taxon>Bacteria</taxon>
        <taxon>Pseudomonadati</taxon>
        <taxon>Pseudomonadota</taxon>
        <taxon>Betaproteobacteria</taxon>
        <taxon>Burkholderiales</taxon>
        <taxon>Thiomonas</taxon>
    </lineage>
</organism>
<evidence type="ECO:0008006" key="4">
    <source>
        <dbReference type="Google" id="ProtNLM"/>
    </source>
</evidence>
<feature type="signal peptide" evidence="1">
    <location>
        <begin position="1"/>
        <end position="22"/>
    </location>
</feature>
<proteinExistence type="predicted"/>
<evidence type="ECO:0000313" key="2">
    <source>
        <dbReference type="EMBL" id="MBN8745702.1"/>
    </source>
</evidence>
<evidence type="ECO:0000256" key="1">
    <source>
        <dbReference type="SAM" id="SignalP"/>
    </source>
</evidence>